<dbReference type="GO" id="GO:0007059">
    <property type="term" value="P:chromosome segregation"/>
    <property type="evidence" value="ECO:0007669"/>
    <property type="project" value="TreeGrafter"/>
</dbReference>
<dbReference type="OrthoDB" id="310217at2759"/>
<evidence type="ECO:0000256" key="5">
    <source>
        <dbReference type="ARBA" id="ARBA00022840"/>
    </source>
</evidence>
<evidence type="ECO:0000256" key="4">
    <source>
        <dbReference type="ARBA" id="ARBA00022777"/>
    </source>
</evidence>
<dbReference type="Pfam" id="PF00069">
    <property type="entry name" value="Pkinase"/>
    <property type="match status" value="1"/>
</dbReference>
<keyword evidence="3" id="KW-0547">Nucleotide-binding</keyword>
<evidence type="ECO:0000256" key="1">
    <source>
        <dbReference type="ARBA" id="ARBA00012513"/>
    </source>
</evidence>
<protein>
    <recommendedName>
        <fullName evidence="1">non-specific serine/threonine protein kinase</fullName>
        <ecNumber evidence="1">2.7.11.1</ecNumber>
    </recommendedName>
</protein>
<dbReference type="Gene3D" id="1.10.510.10">
    <property type="entry name" value="Transferase(Phosphotransferase) domain 1"/>
    <property type="match status" value="1"/>
</dbReference>
<dbReference type="SUPFAM" id="SSF56112">
    <property type="entry name" value="Protein kinase-like (PK-like)"/>
    <property type="match status" value="1"/>
</dbReference>
<keyword evidence="9" id="KW-1185">Reference proteome</keyword>
<feature type="region of interest" description="Disordered" evidence="6">
    <location>
        <begin position="66"/>
        <end position="117"/>
    </location>
</feature>
<dbReference type="PROSITE" id="PS50011">
    <property type="entry name" value="PROTEIN_KINASE_DOM"/>
    <property type="match status" value="1"/>
</dbReference>
<dbReference type="PANTHER" id="PTHR43671:SF13">
    <property type="entry name" value="SERINE_THREONINE-PROTEIN KINASE NEK2"/>
    <property type="match status" value="1"/>
</dbReference>
<dbReference type="InterPro" id="IPR000719">
    <property type="entry name" value="Prot_kinase_dom"/>
</dbReference>
<accession>A0A9X0ASP4</accession>
<organism evidence="8 9">
    <name type="scientific">Sclerotinia nivalis</name>
    <dbReference type="NCBI Taxonomy" id="352851"/>
    <lineage>
        <taxon>Eukaryota</taxon>
        <taxon>Fungi</taxon>
        <taxon>Dikarya</taxon>
        <taxon>Ascomycota</taxon>
        <taxon>Pezizomycotina</taxon>
        <taxon>Leotiomycetes</taxon>
        <taxon>Helotiales</taxon>
        <taxon>Sclerotiniaceae</taxon>
        <taxon>Sclerotinia</taxon>
    </lineage>
</organism>
<dbReference type="Proteomes" id="UP001152300">
    <property type="component" value="Unassembled WGS sequence"/>
</dbReference>
<feature type="region of interest" description="Disordered" evidence="6">
    <location>
        <begin position="371"/>
        <end position="396"/>
    </location>
</feature>
<comment type="caution">
    <text evidence="8">The sequence shown here is derived from an EMBL/GenBank/DDBJ whole genome shotgun (WGS) entry which is preliminary data.</text>
</comment>
<dbReference type="GO" id="GO:0004674">
    <property type="term" value="F:protein serine/threonine kinase activity"/>
    <property type="evidence" value="ECO:0007669"/>
    <property type="project" value="UniProtKB-EC"/>
</dbReference>
<dbReference type="GO" id="GO:0005737">
    <property type="term" value="C:cytoplasm"/>
    <property type="evidence" value="ECO:0007669"/>
    <property type="project" value="TreeGrafter"/>
</dbReference>
<dbReference type="GO" id="GO:0005634">
    <property type="term" value="C:nucleus"/>
    <property type="evidence" value="ECO:0007669"/>
    <property type="project" value="TreeGrafter"/>
</dbReference>
<feature type="compositionally biased region" description="Basic residues" evidence="6">
    <location>
        <begin position="70"/>
        <end position="82"/>
    </location>
</feature>
<proteinExistence type="predicted"/>
<dbReference type="EMBL" id="JAPEIS010000003">
    <property type="protein sequence ID" value="KAJ8067809.1"/>
    <property type="molecule type" value="Genomic_DNA"/>
</dbReference>
<feature type="compositionally biased region" description="Basic residues" evidence="6">
    <location>
        <begin position="90"/>
        <end position="103"/>
    </location>
</feature>
<dbReference type="InterPro" id="IPR050660">
    <property type="entry name" value="NEK_Ser/Thr_kinase"/>
</dbReference>
<evidence type="ECO:0000313" key="9">
    <source>
        <dbReference type="Proteomes" id="UP001152300"/>
    </source>
</evidence>
<keyword evidence="4" id="KW-0418">Kinase</keyword>
<dbReference type="InterPro" id="IPR011009">
    <property type="entry name" value="Kinase-like_dom_sf"/>
</dbReference>
<dbReference type="AlphaFoldDB" id="A0A9X0ASP4"/>
<feature type="domain" description="Protein kinase" evidence="7">
    <location>
        <begin position="46"/>
        <end position="439"/>
    </location>
</feature>
<evidence type="ECO:0000313" key="8">
    <source>
        <dbReference type="EMBL" id="KAJ8067809.1"/>
    </source>
</evidence>
<dbReference type="GO" id="GO:0044732">
    <property type="term" value="C:mitotic spindle pole body"/>
    <property type="evidence" value="ECO:0007669"/>
    <property type="project" value="TreeGrafter"/>
</dbReference>
<evidence type="ECO:0000259" key="7">
    <source>
        <dbReference type="PROSITE" id="PS50011"/>
    </source>
</evidence>
<evidence type="ECO:0000256" key="3">
    <source>
        <dbReference type="ARBA" id="ARBA00022741"/>
    </source>
</evidence>
<reference evidence="8" key="1">
    <citation type="submission" date="2022-11" db="EMBL/GenBank/DDBJ databases">
        <title>Genome Resource of Sclerotinia nivalis Strain SnTB1, a Plant Pathogen Isolated from American Ginseng.</title>
        <authorList>
            <person name="Fan S."/>
        </authorList>
    </citation>
    <scope>NUCLEOTIDE SEQUENCE</scope>
    <source>
        <strain evidence="8">SnTB1</strain>
    </source>
</reference>
<name>A0A9X0ASP4_9HELO</name>
<evidence type="ECO:0000256" key="2">
    <source>
        <dbReference type="ARBA" id="ARBA00022679"/>
    </source>
</evidence>
<gene>
    <name evidence="8" type="ORF">OCU04_003405</name>
</gene>
<keyword evidence="5" id="KW-0067">ATP-binding</keyword>
<dbReference type="GO" id="GO:0005524">
    <property type="term" value="F:ATP binding"/>
    <property type="evidence" value="ECO:0007669"/>
    <property type="project" value="UniProtKB-KW"/>
</dbReference>
<dbReference type="PANTHER" id="PTHR43671">
    <property type="entry name" value="SERINE/THREONINE-PROTEIN KINASE NEK"/>
    <property type="match status" value="1"/>
</dbReference>
<sequence>MTLPSWDISEAETRLVNYHRSLSKTRKTIRRNKWRPDPKFGALEEQIFEGILGCWGFWECLSRPQPKNPKTLRRKNPIRNRRTASLATKTRNRTRHSTARHRPTNPQTHKPPLTPSSEASIHYLRETSLRNLISKRYRENRCYLQYIKSGHPNICALEAFLDFTSEISDPSEQGLVILASYYEFCDGGTLQDIISRYEAGYQKCVKIIEENRVAVLFNRTVLDESKRKEIQDVPSRRHPPELFIWHIYAQLMGAIAFLHNEHPDYMDMEEHRTRVMIMTADLAPANTFLKWKTGNLTERRRMYPDVKVGDFGGANFLPKGGRLVMGGEKLDFVWGDPPEFDAYDGKTDLWCVGAMMYMLGTQTKTCEYKEEGVKADGTKKRETKKEQEEREARQKINPERVGELEGMYSSTLNKAVRAALRIERDKRPSSGVLCKHIETSYRMRKPLMFRTLPEWSLSGKRILKHKFPKGRIANLVAGAFEKENEKYEAEEKKEMEVQDREAALMWVEKDRKMRFGVKLEEWEEGDDEDHTNFLKEMIRDTPEFYKELLEEAKISVSSP</sequence>
<dbReference type="EC" id="2.7.11.1" evidence="1"/>
<keyword evidence="2" id="KW-0808">Transferase</keyword>
<evidence type="ECO:0000256" key="6">
    <source>
        <dbReference type="SAM" id="MobiDB-lite"/>
    </source>
</evidence>